<comment type="caution">
    <text evidence="2">The sequence shown here is derived from an EMBL/GenBank/DDBJ whole genome shotgun (WGS) entry which is preliminary data.</text>
</comment>
<accession>A0A392MIL4</accession>
<name>A0A392MIL4_9FABA</name>
<organism evidence="2 3">
    <name type="scientific">Trifolium medium</name>
    <dbReference type="NCBI Taxonomy" id="97028"/>
    <lineage>
        <taxon>Eukaryota</taxon>
        <taxon>Viridiplantae</taxon>
        <taxon>Streptophyta</taxon>
        <taxon>Embryophyta</taxon>
        <taxon>Tracheophyta</taxon>
        <taxon>Spermatophyta</taxon>
        <taxon>Magnoliopsida</taxon>
        <taxon>eudicotyledons</taxon>
        <taxon>Gunneridae</taxon>
        <taxon>Pentapetalae</taxon>
        <taxon>rosids</taxon>
        <taxon>fabids</taxon>
        <taxon>Fabales</taxon>
        <taxon>Fabaceae</taxon>
        <taxon>Papilionoideae</taxon>
        <taxon>50 kb inversion clade</taxon>
        <taxon>NPAAA clade</taxon>
        <taxon>Hologalegina</taxon>
        <taxon>IRL clade</taxon>
        <taxon>Trifolieae</taxon>
        <taxon>Trifolium</taxon>
    </lineage>
</organism>
<evidence type="ECO:0000313" key="3">
    <source>
        <dbReference type="Proteomes" id="UP000265520"/>
    </source>
</evidence>
<proteinExistence type="predicted"/>
<gene>
    <name evidence="2" type="ORF">A2U01_0008224</name>
</gene>
<feature type="region of interest" description="Disordered" evidence="1">
    <location>
        <begin position="94"/>
        <end position="113"/>
    </location>
</feature>
<protein>
    <submittedName>
        <fullName evidence="2">Uncharacterized protein</fullName>
    </submittedName>
</protein>
<reference evidence="2 3" key="1">
    <citation type="journal article" date="2018" name="Front. Plant Sci.">
        <title>Red Clover (Trifolium pratense) and Zigzag Clover (T. medium) - A Picture of Genomic Similarities and Differences.</title>
        <authorList>
            <person name="Dluhosova J."/>
            <person name="Istvanek J."/>
            <person name="Nedelnik J."/>
            <person name="Repkova J."/>
        </authorList>
    </citation>
    <scope>NUCLEOTIDE SEQUENCE [LARGE SCALE GENOMIC DNA]</scope>
    <source>
        <strain evidence="3">cv. 10/8</strain>
        <tissue evidence="2">Leaf</tissue>
    </source>
</reference>
<feature type="compositionally biased region" description="Polar residues" evidence="1">
    <location>
        <begin position="95"/>
        <end position="111"/>
    </location>
</feature>
<dbReference type="EMBL" id="LXQA010012040">
    <property type="protein sequence ID" value="MCH87356.1"/>
    <property type="molecule type" value="Genomic_DNA"/>
</dbReference>
<evidence type="ECO:0000256" key="1">
    <source>
        <dbReference type="SAM" id="MobiDB-lite"/>
    </source>
</evidence>
<keyword evidence="3" id="KW-1185">Reference proteome</keyword>
<dbReference type="AlphaFoldDB" id="A0A392MIL4"/>
<sequence>PNQPNLNSNDDIDPSLLQPINVIHPPQLSDLPNIDSDTDIDTVSERVNLATEIHKNKSNELCSLLNQLHETQTQSQQSSPLQILEQHLEGELPQNHEQTTKPNPEQQQPTSEAEKIQENLMTKFTSLSSEPTTSGPSFSHISEAPPVTNPELAIICNNILNKMKSLHQLRYSFTEPYLYVGAWETLRNDINDDLNKIQNGDINELMEFQKNTKEWKDYVENPAFEAFKAEVKDELSAQKMNLQELAKNQKDMSLKQEAVSAKQEEISADLKAILSILSQNRKP</sequence>
<dbReference type="Proteomes" id="UP000265520">
    <property type="component" value="Unassembled WGS sequence"/>
</dbReference>
<evidence type="ECO:0000313" key="2">
    <source>
        <dbReference type="EMBL" id="MCH87356.1"/>
    </source>
</evidence>
<feature type="non-terminal residue" evidence="2">
    <location>
        <position position="1"/>
    </location>
</feature>